<keyword evidence="2" id="KW-1185">Reference proteome</keyword>
<dbReference type="Proteomes" id="UP001286456">
    <property type="component" value="Unassembled WGS sequence"/>
</dbReference>
<gene>
    <name evidence="1" type="ORF">B0T19DRAFT_435900</name>
</gene>
<reference evidence="1" key="1">
    <citation type="journal article" date="2023" name="Mol. Phylogenet. Evol.">
        <title>Genome-scale phylogeny and comparative genomics of the fungal order Sordariales.</title>
        <authorList>
            <person name="Hensen N."/>
            <person name="Bonometti L."/>
            <person name="Westerberg I."/>
            <person name="Brannstrom I.O."/>
            <person name="Guillou S."/>
            <person name="Cros-Aarteil S."/>
            <person name="Calhoun S."/>
            <person name="Haridas S."/>
            <person name="Kuo A."/>
            <person name="Mondo S."/>
            <person name="Pangilinan J."/>
            <person name="Riley R."/>
            <person name="LaButti K."/>
            <person name="Andreopoulos B."/>
            <person name="Lipzen A."/>
            <person name="Chen C."/>
            <person name="Yan M."/>
            <person name="Daum C."/>
            <person name="Ng V."/>
            <person name="Clum A."/>
            <person name="Steindorff A."/>
            <person name="Ohm R.A."/>
            <person name="Martin F."/>
            <person name="Silar P."/>
            <person name="Natvig D.O."/>
            <person name="Lalanne C."/>
            <person name="Gautier V."/>
            <person name="Ament-Velasquez S.L."/>
            <person name="Kruys A."/>
            <person name="Hutchinson M.I."/>
            <person name="Powell A.J."/>
            <person name="Barry K."/>
            <person name="Miller A.N."/>
            <person name="Grigoriev I.V."/>
            <person name="Debuchy R."/>
            <person name="Gladieux P."/>
            <person name="Hiltunen Thoren M."/>
            <person name="Johannesson H."/>
        </authorList>
    </citation>
    <scope>NUCLEOTIDE SEQUENCE</scope>
    <source>
        <strain evidence="1">SMH4131-1</strain>
    </source>
</reference>
<dbReference type="Gene3D" id="3.80.10.10">
    <property type="entry name" value="Ribonuclease Inhibitor"/>
    <property type="match status" value="1"/>
</dbReference>
<dbReference type="AlphaFoldDB" id="A0AAE0I3V9"/>
<proteinExistence type="predicted"/>
<dbReference type="EMBL" id="JAUEPO010000008">
    <property type="protein sequence ID" value="KAK3317121.1"/>
    <property type="molecule type" value="Genomic_DNA"/>
</dbReference>
<evidence type="ECO:0000313" key="1">
    <source>
        <dbReference type="EMBL" id="KAK3317121.1"/>
    </source>
</evidence>
<evidence type="ECO:0000313" key="2">
    <source>
        <dbReference type="Proteomes" id="UP001286456"/>
    </source>
</evidence>
<name>A0AAE0I3V9_9PEZI</name>
<comment type="caution">
    <text evidence="1">The sequence shown here is derived from an EMBL/GenBank/DDBJ whole genome shotgun (WGS) entry which is preliminary data.</text>
</comment>
<dbReference type="InterPro" id="IPR032675">
    <property type="entry name" value="LRR_dom_sf"/>
</dbReference>
<accession>A0AAE0I3V9</accession>
<dbReference type="SUPFAM" id="SSF52047">
    <property type="entry name" value="RNI-like"/>
    <property type="match status" value="1"/>
</dbReference>
<protein>
    <submittedName>
        <fullName evidence="1">Uncharacterized protein</fullName>
    </submittedName>
</protein>
<reference evidence="1" key="2">
    <citation type="submission" date="2023-06" db="EMBL/GenBank/DDBJ databases">
        <authorList>
            <consortium name="Lawrence Berkeley National Laboratory"/>
            <person name="Haridas S."/>
            <person name="Hensen N."/>
            <person name="Bonometti L."/>
            <person name="Westerberg I."/>
            <person name="Brannstrom I.O."/>
            <person name="Guillou S."/>
            <person name="Cros-Aarteil S."/>
            <person name="Calhoun S."/>
            <person name="Kuo A."/>
            <person name="Mondo S."/>
            <person name="Pangilinan J."/>
            <person name="Riley R."/>
            <person name="Labutti K."/>
            <person name="Andreopoulos B."/>
            <person name="Lipzen A."/>
            <person name="Chen C."/>
            <person name="Yanf M."/>
            <person name="Daum C."/>
            <person name="Ng V."/>
            <person name="Clum A."/>
            <person name="Steindorff A."/>
            <person name="Ohm R."/>
            <person name="Martin F."/>
            <person name="Silar P."/>
            <person name="Natvig D."/>
            <person name="Lalanne C."/>
            <person name="Gautier V."/>
            <person name="Ament-Velasquez S.L."/>
            <person name="Kruys A."/>
            <person name="Hutchinson M.I."/>
            <person name="Powell A.J."/>
            <person name="Barry K."/>
            <person name="Miller A.N."/>
            <person name="Grigoriev I.V."/>
            <person name="Debuchy R."/>
            <person name="Gladieux P."/>
            <person name="Thoren M.H."/>
            <person name="Johannesson H."/>
        </authorList>
    </citation>
    <scope>NUCLEOTIDE SEQUENCE</scope>
    <source>
        <strain evidence="1">SMH4131-1</strain>
    </source>
</reference>
<sequence length="731" mass="83443">MENSPLVALPAETLLQICEAVGLAHAPSLKALARANKCCYSVAKNLLFRTVTINVAGRSQLAQDAHRCERILERNAAFLQVRRCVISGQSPSNRVTDSVDEREVHEVDHRHGTGNLHFDSHRWHHVNPWSPDIESADQDSGWEYHAASLHGGLNFDSTLPSCDQVFPKPDDAHPTTLYATDEDWEPLARLLRRLAAVTDLVYACPGQFPPCLLRIVRDSPQCRLHIYTFRLRSLTQAEIDPHELSIATSPNLHSIRARYDESRGYENSELPQPSYQEQAIHRMLLDGMAPNLKEIRLVHCQGNGIDEHSNPWPPRAEWTGFGLDAKSVEHPRRAGLQYLELNGTRGNYRFLYRRVLQRGLINTWEKLVDFSVLRTLNLSQNIGVALSELTPLSFPYLTALVFTCQGTQFPDYYETVKAFLHNLPQLTDLQMVGWYHQSATLADALSPTLRKLLLPTPDSQSLLPDGEEISRIVEQCPVLEDLMLSVERSRSGTAEFGIYQSIGRLAKLQRLSLTLYPPSPRLERIKARPAACTPRHNGTRWMGVSRESTRNFDSIVEAHFEDYDTQRLALDHEYPFRNGHIRDVLVSSALDGQLAQDIFHTISSAKPAWSMPLERMIVRVRSGVFPFHSGGYAPNGTHPGQLIEPWVAHMGGSWRVERDPSDQSRDVLHVRRLDEWHREAFHPKRFPEKYYDQFLHIFRHIWPKKPGSTGWWDDWHSFPLARPLEAVHDRE</sequence>
<organism evidence="1 2">
    <name type="scientific">Cercophora scortea</name>
    <dbReference type="NCBI Taxonomy" id="314031"/>
    <lineage>
        <taxon>Eukaryota</taxon>
        <taxon>Fungi</taxon>
        <taxon>Dikarya</taxon>
        <taxon>Ascomycota</taxon>
        <taxon>Pezizomycotina</taxon>
        <taxon>Sordariomycetes</taxon>
        <taxon>Sordariomycetidae</taxon>
        <taxon>Sordariales</taxon>
        <taxon>Lasiosphaeriaceae</taxon>
        <taxon>Cercophora</taxon>
    </lineage>
</organism>